<dbReference type="GO" id="GO:0061630">
    <property type="term" value="F:ubiquitin protein ligase activity"/>
    <property type="evidence" value="ECO:0007669"/>
    <property type="project" value="UniProtKB-UniRule"/>
</dbReference>
<feature type="domain" description="E3 ubiquitin-protein ligase UBR-like C-terminal" evidence="2">
    <location>
        <begin position="486"/>
        <end position="581"/>
    </location>
</feature>
<dbReference type="GO" id="GO:0000151">
    <property type="term" value="C:ubiquitin ligase complex"/>
    <property type="evidence" value="ECO:0007669"/>
    <property type="project" value="TreeGrafter"/>
</dbReference>
<name>A0A0N5CPF4_THECL</name>
<dbReference type="InterPro" id="IPR044046">
    <property type="entry name" value="E3_ligase_UBR-like_C"/>
</dbReference>
<dbReference type="GO" id="GO:0016567">
    <property type="term" value="P:protein ubiquitination"/>
    <property type="evidence" value="ECO:0007669"/>
    <property type="project" value="UniProtKB-UniRule"/>
</dbReference>
<dbReference type="UniPathway" id="UPA00143"/>
<sequence length="633" mass="73961">MQMKYVITVTEHSLPADFSLLPFFDKMKRSDSVNAPLLRQFMLSKRQFLACLYENHSLISVPFGIDLRTCGHYVHYRCFKDYLSERDRDRSLFTDPLEWIVDVACPVCDQKVHCVLPTIPEISFKPKRLNLLAGEVSHKSLIIAIRSLMWCGIRLLHDRVFEDLRKGGVNIYYSMYPTRKISVDEDGSRYIEYDELFAMFVKLCHEWTKKRKCFYDSNPKDVQAFAIGMIRSNCERNILTSEMNFGKVSNAELPTKYLVYGARYKASKRDLQLAKYEWMQLTYALGQKHRTENNEDGAKFTESSENYGDRILELPNPWLWNEPSSANDDEDSEDFSEKNGILLVLFDLKVTLIRISIYVITNPWLIEHDKKVTAVLQMTVNQMMRTNELTLSDEEEVDLEEALEYSCTDISRFTAQLWHECGIQVFEEGYEIGHQTFMDIYQYLTGEDKLSLKLVPLAQVKRIVEAVKQKLSFTNFLQHFRREPLIWRRFSLIELPKTFNELKICIGNRRCPQCRQLVTHQYLCLLCGFVMNLHEHCHKIPYSLHLHAVQCNGGSGCVFSAETMNVIITDETNGSIWGKIYEEVDYEPQTTENVCPQLVLSEDKLNLLTKEYALNTHEMYYIDLCYITEPLEF</sequence>
<dbReference type="OrthoDB" id="15304at2759"/>
<dbReference type="EMBL" id="UYYF01000361">
    <property type="protein sequence ID" value="VDM97857.1"/>
    <property type="molecule type" value="Genomic_DNA"/>
</dbReference>
<dbReference type="PANTHER" id="PTHR21497">
    <property type="entry name" value="UBIQUITIN LIGASE E3 ALPHA-RELATED"/>
    <property type="match status" value="1"/>
</dbReference>
<dbReference type="PANTHER" id="PTHR21497:SF24">
    <property type="entry name" value="E3 UBIQUITIN-PROTEIN LIGASE UBR1"/>
    <property type="match status" value="1"/>
</dbReference>
<keyword evidence="1" id="KW-0833">Ubl conjugation pathway</keyword>
<keyword evidence="1" id="KW-0808">Transferase</keyword>
<keyword evidence="4" id="KW-1185">Reference proteome</keyword>
<evidence type="ECO:0000313" key="5">
    <source>
        <dbReference type="WBParaSite" id="TCLT_0000209501-mRNA-1"/>
    </source>
</evidence>
<keyword evidence="1" id="KW-0479">Metal-binding</keyword>
<gene>
    <name evidence="3" type="ORF">TCLT_LOCUS2096</name>
</gene>
<evidence type="ECO:0000313" key="3">
    <source>
        <dbReference type="EMBL" id="VDM97857.1"/>
    </source>
</evidence>
<keyword evidence="1" id="KW-0862">Zinc</keyword>
<dbReference type="OMA" id="ALNTHEM"/>
<comment type="catalytic activity">
    <reaction evidence="1">
        <text>S-ubiquitinyl-[E2 ubiquitin-conjugating enzyme]-L-cysteine + [acceptor protein]-L-lysine = [E2 ubiquitin-conjugating enzyme]-L-cysteine + N(6)-ubiquitinyl-[acceptor protein]-L-lysine.</text>
        <dbReference type="EC" id="2.3.2.27"/>
    </reaction>
</comment>
<comment type="similarity">
    <text evidence="1">Belongs to the E3 ubiquitin-protein ligase UBR1-like family.</text>
</comment>
<evidence type="ECO:0000313" key="4">
    <source>
        <dbReference type="Proteomes" id="UP000276776"/>
    </source>
</evidence>
<accession>A0A0N5CPF4</accession>
<dbReference type="GO" id="GO:0071596">
    <property type="term" value="P:ubiquitin-dependent protein catabolic process via the N-end rule pathway"/>
    <property type="evidence" value="ECO:0007669"/>
    <property type="project" value="UniProtKB-UniRule"/>
</dbReference>
<evidence type="ECO:0000259" key="2">
    <source>
        <dbReference type="Pfam" id="PF18995"/>
    </source>
</evidence>
<organism evidence="5">
    <name type="scientific">Thelazia callipaeda</name>
    <name type="common">Oriental eyeworm</name>
    <name type="synonym">Parasitic nematode</name>
    <dbReference type="NCBI Taxonomy" id="103827"/>
    <lineage>
        <taxon>Eukaryota</taxon>
        <taxon>Metazoa</taxon>
        <taxon>Ecdysozoa</taxon>
        <taxon>Nematoda</taxon>
        <taxon>Chromadorea</taxon>
        <taxon>Rhabditida</taxon>
        <taxon>Spirurina</taxon>
        <taxon>Spiruromorpha</taxon>
        <taxon>Thelazioidea</taxon>
        <taxon>Thelaziidae</taxon>
        <taxon>Thelazia</taxon>
    </lineage>
</organism>
<protein>
    <recommendedName>
        <fullName evidence="1">E3 ubiquitin-protein ligase</fullName>
        <ecNumber evidence="1">2.3.2.27</ecNumber>
    </recommendedName>
</protein>
<evidence type="ECO:0000256" key="1">
    <source>
        <dbReference type="RuleBase" id="RU366018"/>
    </source>
</evidence>
<reference evidence="5" key="1">
    <citation type="submission" date="2017-02" db="UniProtKB">
        <authorList>
            <consortium name="WormBaseParasite"/>
        </authorList>
    </citation>
    <scope>IDENTIFICATION</scope>
</reference>
<comment type="pathway">
    <text evidence="1">Protein modification; protein ubiquitination.</text>
</comment>
<dbReference type="Proteomes" id="UP000276776">
    <property type="component" value="Unassembled WGS sequence"/>
</dbReference>
<proteinExistence type="inferred from homology"/>
<dbReference type="AlphaFoldDB" id="A0A0N5CPF4"/>
<reference evidence="3 4" key="2">
    <citation type="submission" date="2018-11" db="EMBL/GenBank/DDBJ databases">
        <authorList>
            <consortium name="Pathogen Informatics"/>
        </authorList>
    </citation>
    <scope>NUCLEOTIDE SEQUENCE [LARGE SCALE GENOMIC DNA]</scope>
</reference>
<dbReference type="GO" id="GO:0008270">
    <property type="term" value="F:zinc ion binding"/>
    <property type="evidence" value="ECO:0007669"/>
    <property type="project" value="UniProtKB-UniRule"/>
</dbReference>
<dbReference type="InterPro" id="IPR039164">
    <property type="entry name" value="UBR1-like"/>
</dbReference>
<dbReference type="EC" id="2.3.2.27" evidence="1"/>
<dbReference type="GO" id="GO:0005737">
    <property type="term" value="C:cytoplasm"/>
    <property type="evidence" value="ECO:0007669"/>
    <property type="project" value="TreeGrafter"/>
</dbReference>
<dbReference type="Pfam" id="PF18995">
    <property type="entry name" value="PRT6_C"/>
    <property type="match status" value="1"/>
</dbReference>
<dbReference type="InterPro" id="IPR018247">
    <property type="entry name" value="EF_Hand_1_Ca_BS"/>
</dbReference>
<keyword evidence="1" id="KW-0863">Zinc-finger</keyword>
<comment type="function">
    <text evidence="1">Ubiquitin ligase protein which is a component of the N-end rule pathway. Recognizes and binds to proteins bearing specific N-terminal residues that are destabilizing according to the N-end rule, leading to their ubiquitination and subsequent degradation.</text>
</comment>
<dbReference type="WBParaSite" id="TCLT_0000209501-mRNA-1">
    <property type="protein sequence ID" value="TCLT_0000209501-mRNA-1"/>
    <property type="gene ID" value="TCLT_0000209501"/>
</dbReference>
<dbReference type="STRING" id="103827.A0A0N5CPF4"/>
<dbReference type="PROSITE" id="PS00018">
    <property type="entry name" value="EF_HAND_1"/>
    <property type="match status" value="1"/>
</dbReference>